<evidence type="ECO:0000313" key="2">
    <source>
        <dbReference type="Proteomes" id="UP001652628"/>
    </source>
</evidence>
<dbReference type="PANTHER" id="PTHR46060">
    <property type="entry name" value="MARINER MOS1 TRANSPOSASE-LIKE PROTEIN"/>
    <property type="match status" value="1"/>
</dbReference>
<protein>
    <submittedName>
        <fullName evidence="3">Protein GVQW3-like</fullName>
    </submittedName>
</protein>
<keyword evidence="2" id="KW-1185">Reference proteome</keyword>
<sequence length="139" mass="16326">MENEQYRFVIRFIFLEGKSRSEIKERLDAVYGDSSPSMTTVKNWFNEFQRGRSSVFDEPRPGAPKTVTTEDNVTKIHDLVLADRRLKIREIPKTVGMSKDRVNHILHEILGMRKLSPRWVPRLLTPDNKRNRETTSEQL</sequence>
<gene>
    <name evidence="3" type="primary">LOC139354943</name>
</gene>
<dbReference type="RefSeq" id="XP_070855320.1">
    <property type="nucleotide sequence ID" value="XM_070999219.1"/>
</dbReference>
<dbReference type="Proteomes" id="UP001652628">
    <property type="component" value="Unplaced"/>
</dbReference>
<evidence type="ECO:0000313" key="3">
    <source>
        <dbReference type="RefSeq" id="XP_070855320.1"/>
    </source>
</evidence>
<dbReference type="PANTHER" id="PTHR46060:SF1">
    <property type="entry name" value="MARINER MOS1 TRANSPOSASE-LIKE PROTEIN"/>
    <property type="match status" value="1"/>
</dbReference>
<feature type="domain" description="Mos1 transposase HTH" evidence="1">
    <location>
        <begin position="4"/>
        <end position="51"/>
    </location>
</feature>
<evidence type="ECO:0000259" key="1">
    <source>
        <dbReference type="Pfam" id="PF17906"/>
    </source>
</evidence>
<dbReference type="Pfam" id="PF17906">
    <property type="entry name" value="HTH_48"/>
    <property type="match status" value="1"/>
</dbReference>
<dbReference type="Gene3D" id="1.10.10.1450">
    <property type="match status" value="1"/>
</dbReference>
<reference evidence="3" key="1">
    <citation type="submission" date="2025-08" db="UniProtKB">
        <authorList>
            <consortium name="RefSeq"/>
        </authorList>
    </citation>
    <scope>IDENTIFICATION</scope>
</reference>
<dbReference type="GeneID" id="139354943"/>
<dbReference type="InterPro" id="IPR041426">
    <property type="entry name" value="Mos1_HTH"/>
</dbReference>
<proteinExistence type="predicted"/>
<organism evidence="2 3">
    <name type="scientific">Drosophila suzukii</name>
    <name type="common">Spotted-wing drosophila fruit fly</name>
    <dbReference type="NCBI Taxonomy" id="28584"/>
    <lineage>
        <taxon>Eukaryota</taxon>
        <taxon>Metazoa</taxon>
        <taxon>Ecdysozoa</taxon>
        <taxon>Arthropoda</taxon>
        <taxon>Hexapoda</taxon>
        <taxon>Insecta</taxon>
        <taxon>Pterygota</taxon>
        <taxon>Neoptera</taxon>
        <taxon>Endopterygota</taxon>
        <taxon>Diptera</taxon>
        <taxon>Brachycera</taxon>
        <taxon>Muscomorpha</taxon>
        <taxon>Ephydroidea</taxon>
        <taxon>Drosophilidae</taxon>
        <taxon>Drosophila</taxon>
        <taxon>Sophophora</taxon>
    </lineage>
</organism>
<accession>A0ABM4TZE3</accession>
<dbReference type="InterPro" id="IPR052709">
    <property type="entry name" value="Transposase-MT_Hybrid"/>
</dbReference>
<name>A0ABM4TZE3_DROSZ</name>